<name>A0A9D1Z3E4_9FIRM</name>
<evidence type="ECO:0000259" key="2">
    <source>
        <dbReference type="PROSITE" id="PS50943"/>
    </source>
</evidence>
<dbReference type="PANTHER" id="PTHR46797:SF1">
    <property type="entry name" value="METHYLPHOSPHONATE SYNTHASE"/>
    <property type="match status" value="1"/>
</dbReference>
<feature type="domain" description="HTH cro/C1-type" evidence="2">
    <location>
        <begin position="30"/>
        <end position="84"/>
    </location>
</feature>
<dbReference type="InterPro" id="IPR001387">
    <property type="entry name" value="Cro/C1-type_HTH"/>
</dbReference>
<reference evidence="3" key="2">
    <citation type="submission" date="2021-04" db="EMBL/GenBank/DDBJ databases">
        <authorList>
            <person name="Gilroy R."/>
        </authorList>
    </citation>
    <scope>NUCLEOTIDE SEQUENCE</scope>
    <source>
        <strain evidence="3">CHK33-7979</strain>
    </source>
</reference>
<gene>
    <name evidence="3" type="ORF">H9826_01665</name>
</gene>
<organism evidence="3 4">
    <name type="scientific">Candidatus Intestinimonas merdavium</name>
    <dbReference type="NCBI Taxonomy" id="2838622"/>
    <lineage>
        <taxon>Bacteria</taxon>
        <taxon>Bacillati</taxon>
        <taxon>Bacillota</taxon>
        <taxon>Clostridia</taxon>
        <taxon>Eubacteriales</taxon>
        <taxon>Intestinimonas</taxon>
    </lineage>
</organism>
<accession>A0A9D1Z3E4</accession>
<dbReference type="Gene3D" id="1.10.260.40">
    <property type="entry name" value="lambda repressor-like DNA-binding domains"/>
    <property type="match status" value="1"/>
</dbReference>
<evidence type="ECO:0000256" key="1">
    <source>
        <dbReference type="ARBA" id="ARBA00023125"/>
    </source>
</evidence>
<dbReference type="Proteomes" id="UP000886824">
    <property type="component" value="Unassembled WGS sequence"/>
</dbReference>
<proteinExistence type="predicted"/>
<dbReference type="GO" id="GO:0005829">
    <property type="term" value="C:cytosol"/>
    <property type="evidence" value="ECO:0007669"/>
    <property type="project" value="TreeGrafter"/>
</dbReference>
<evidence type="ECO:0000313" key="3">
    <source>
        <dbReference type="EMBL" id="HIY72667.1"/>
    </source>
</evidence>
<dbReference type="PANTHER" id="PTHR46797">
    <property type="entry name" value="HTH-TYPE TRANSCRIPTIONAL REGULATOR"/>
    <property type="match status" value="1"/>
</dbReference>
<dbReference type="GO" id="GO:0003677">
    <property type="term" value="F:DNA binding"/>
    <property type="evidence" value="ECO:0007669"/>
    <property type="project" value="UniProtKB-KW"/>
</dbReference>
<dbReference type="GO" id="GO:0003700">
    <property type="term" value="F:DNA-binding transcription factor activity"/>
    <property type="evidence" value="ECO:0007669"/>
    <property type="project" value="TreeGrafter"/>
</dbReference>
<keyword evidence="1" id="KW-0238">DNA-binding</keyword>
<dbReference type="InterPro" id="IPR010982">
    <property type="entry name" value="Lambda_DNA-bd_dom_sf"/>
</dbReference>
<dbReference type="AlphaFoldDB" id="A0A9D1Z3E4"/>
<evidence type="ECO:0000313" key="4">
    <source>
        <dbReference type="Proteomes" id="UP000886824"/>
    </source>
</evidence>
<sequence>MKEKERMERQQAFENLPKVDLERMDFGARIKQLRQEMGMTQVELAEKLGLSKQILSLYEAGKRSPKIAQVQKFAEILNVSADYLLGDSSEEAAFNSVCSTQDKPFYKIFIEVTSDQMGLDIPGIVRITGLTDRQVRTIITRRMKEAPLPIALQLSDTLNVPLEVWAGIVPYRPHPLTAEGIEVARAYERADQKDRNTARLALGLELVKGADRS</sequence>
<dbReference type="InterPro" id="IPR050807">
    <property type="entry name" value="TransReg_Diox_bact_type"/>
</dbReference>
<dbReference type="SUPFAM" id="SSF47413">
    <property type="entry name" value="lambda repressor-like DNA-binding domains"/>
    <property type="match status" value="1"/>
</dbReference>
<dbReference type="PROSITE" id="PS50943">
    <property type="entry name" value="HTH_CROC1"/>
    <property type="match status" value="1"/>
</dbReference>
<dbReference type="SMART" id="SM00530">
    <property type="entry name" value="HTH_XRE"/>
    <property type="match status" value="1"/>
</dbReference>
<dbReference type="CDD" id="cd00093">
    <property type="entry name" value="HTH_XRE"/>
    <property type="match status" value="1"/>
</dbReference>
<protein>
    <submittedName>
        <fullName evidence="3">Helix-turn-helix domain-containing protein</fullName>
    </submittedName>
</protein>
<reference evidence="3" key="1">
    <citation type="journal article" date="2021" name="PeerJ">
        <title>Extensive microbial diversity within the chicken gut microbiome revealed by metagenomics and culture.</title>
        <authorList>
            <person name="Gilroy R."/>
            <person name="Ravi A."/>
            <person name="Getino M."/>
            <person name="Pursley I."/>
            <person name="Horton D.L."/>
            <person name="Alikhan N.F."/>
            <person name="Baker D."/>
            <person name="Gharbi K."/>
            <person name="Hall N."/>
            <person name="Watson M."/>
            <person name="Adriaenssens E.M."/>
            <person name="Foster-Nyarko E."/>
            <person name="Jarju S."/>
            <person name="Secka A."/>
            <person name="Antonio M."/>
            <person name="Oren A."/>
            <person name="Chaudhuri R.R."/>
            <person name="La Ragione R."/>
            <person name="Hildebrand F."/>
            <person name="Pallen M.J."/>
        </authorList>
    </citation>
    <scope>NUCLEOTIDE SEQUENCE</scope>
    <source>
        <strain evidence="3">CHK33-7979</strain>
    </source>
</reference>
<comment type="caution">
    <text evidence="3">The sequence shown here is derived from an EMBL/GenBank/DDBJ whole genome shotgun (WGS) entry which is preliminary data.</text>
</comment>
<dbReference type="EMBL" id="DXCX01000017">
    <property type="protein sequence ID" value="HIY72667.1"/>
    <property type="molecule type" value="Genomic_DNA"/>
</dbReference>
<dbReference type="Pfam" id="PF01381">
    <property type="entry name" value="HTH_3"/>
    <property type="match status" value="1"/>
</dbReference>